<reference evidence="1 2" key="1">
    <citation type="submission" date="2016-09" db="EMBL/GenBank/DDBJ databases">
        <title>Pseudoalteromonas amylolytica sp. nov., isolated from the surface seawater.</title>
        <authorList>
            <person name="Wu Y.-H."/>
            <person name="Cheng H."/>
            <person name="Jin X.-B."/>
            <person name="Wang C.-S."/>
            <person name="Xu X.-W."/>
        </authorList>
    </citation>
    <scope>NUCLEOTIDE SEQUENCE [LARGE SCALE GENOMIC DNA]</scope>
    <source>
        <strain evidence="1 2">JW1</strain>
    </source>
</reference>
<sequence>MSEQDKTMTQRLTDVVTAADSLTQTVQNQIGQINSTVSAKMSEVDSAVTQANQDIDKAILELGNSHANQVISYYDRIQHSKASLAPEIDPQDETQTKWQKVPVTNKGYHIYPRPLALTKVHTINAYRSYPGYYESPEKYVNDWSVTYIEFIVANSEATSEQIDQEIAARNLTVHNVGSWSSCARVYDTNAIKIAGLHPYSQLFVRFKNYVVPDKRAEGVEPQNILEFGGNSYFSIDRVVNYPGIDA</sequence>
<dbReference type="OrthoDB" id="6314340at2"/>
<dbReference type="Proteomes" id="UP000179786">
    <property type="component" value="Unassembled WGS sequence"/>
</dbReference>
<evidence type="ECO:0000313" key="2">
    <source>
        <dbReference type="Proteomes" id="UP000179786"/>
    </source>
</evidence>
<evidence type="ECO:0000313" key="1">
    <source>
        <dbReference type="EMBL" id="OHU91278.1"/>
    </source>
</evidence>
<accession>A0A1S1MWM0</accession>
<gene>
    <name evidence="1" type="ORF">BET10_10640</name>
</gene>
<keyword evidence="2" id="KW-1185">Reference proteome</keyword>
<organism evidence="1 2">
    <name type="scientific">Pseudoalteromonas amylolytica</name>
    <dbReference type="NCBI Taxonomy" id="1859457"/>
    <lineage>
        <taxon>Bacteria</taxon>
        <taxon>Pseudomonadati</taxon>
        <taxon>Pseudomonadota</taxon>
        <taxon>Gammaproteobacteria</taxon>
        <taxon>Alteromonadales</taxon>
        <taxon>Pseudoalteromonadaceae</taxon>
        <taxon>Pseudoalteromonas</taxon>
    </lineage>
</organism>
<dbReference type="AlphaFoldDB" id="A0A1S1MWM0"/>
<protein>
    <submittedName>
        <fullName evidence="1">Uncharacterized protein</fullName>
    </submittedName>
</protein>
<comment type="caution">
    <text evidence="1">The sequence shown here is derived from an EMBL/GenBank/DDBJ whole genome shotgun (WGS) entry which is preliminary data.</text>
</comment>
<proteinExistence type="predicted"/>
<dbReference type="RefSeq" id="WP_070985057.1">
    <property type="nucleotide sequence ID" value="NZ_MKJU01000025.1"/>
</dbReference>
<dbReference type="STRING" id="1859457.BET10_10640"/>
<name>A0A1S1MWM0_9GAMM</name>
<dbReference type="EMBL" id="MKJU01000025">
    <property type="protein sequence ID" value="OHU91278.1"/>
    <property type="molecule type" value="Genomic_DNA"/>
</dbReference>